<name>A0A239ELP6_9ACTN</name>
<dbReference type="AlphaFoldDB" id="A0A239ELP6"/>
<sequence length="86" mass="9489">MSWAWEYEPSEEYVVGGENPAPVTLVAQVEEKAGELVRAAEARYLDGPAFQGVGEGTRTAAVMDGLFLYLVVPRHERVYVLQVTAF</sequence>
<keyword evidence="2" id="KW-1185">Reference proteome</keyword>
<gene>
    <name evidence="1" type="ORF">SAMN05216252_10641</name>
</gene>
<dbReference type="EMBL" id="FZOF01000006">
    <property type="protein sequence ID" value="SNS45489.1"/>
    <property type="molecule type" value="Genomic_DNA"/>
</dbReference>
<dbReference type="RefSeq" id="WP_089224044.1">
    <property type="nucleotide sequence ID" value="NZ_FZOF01000006.1"/>
</dbReference>
<organism evidence="1 2">
    <name type="scientific">Actinacidiphila glaucinigra</name>
    <dbReference type="NCBI Taxonomy" id="235986"/>
    <lineage>
        <taxon>Bacteria</taxon>
        <taxon>Bacillati</taxon>
        <taxon>Actinomycetota</taxon>
        <taxon>Actinomycetes</taxon>
        <taxon>Kitasatosporales</taxon>
        <taxon>Streptomycetaceae</taxon>
        <taxon>Actinacidiphila</taxon>
    </lineage>
</organism>
<protein>
    <submittedName>
        <fullName evidence="1">Uncharacterized protein</fullName>
    </submittedName>
</protein>
<evidence type="ECO:0000313" key="1">
    <source>
        <dbReference type="EMBL" id="SNS45489.1"/>
    </source>
</evidence>
<proteinExistence type="predicted"/>
<reference evidence="1 2" key="1">
    <citation type="submission" date="2017-06" db="EMBL/GenBank/DDBJ databases">
        <authorList>
            <person name="Kim H.J."/>
            <person name="Triplett B.A."/>
        </authorList>
    </citation>
    <scope>NUCLEOTIDE SEQUENCE [LARGE SCALE GENOMIC DNA]</scope>
    <source>
        <strain evidence="1 2">CGMCC 4.1858</strain>
    </source>
</reference>
<dbReference type="OrthoDB" id="3431977at2"/>
<accession>A0A239ELP6</accession>
<dbReference type="Proteomes" id="UP000198280">
    <property type="component" value="Unassembled WGS sequence"/>
</dbReference>
<evidence type="ECO:0000313" key="2">
    <source>
        <dbReference type="Proteomes" id="UP000198280"/>
    </source>
</evidence>